<accession>A0A166ASU6</accession>
<proteinExistence type="predicted"/>
<dbReference type="EMBL" id="LWMU01000070">
    <property type="protein sequence ID" value="KZX12433.1"/>
    <property type="molecule type" value="Genomic_DNA"/>
</dbReference>
<dbReference type="RefSeq" id="WP_063720374.1">
    <property type="nucleotide sequence ID" value="NZ_CAJVUI010000005.1"/>
</dbReference>
<dbReference type="OrthoDB" id="76128at2157"/>
<dbReference type="AlphaFoldDB" id="A0A166ASU6"/>
<gene>
    <name evidence="1" type="ORF">MBORA_11870</name>
</gene>
<dbReference type="Proteomes" id="UP000077428">
    <property type="component" value="Unassembled WGS sequence"/>
</dbReference>
<keyword evidence="2" id="KW-1185">Reference proteome</keyword>
<evidence type="ECO:0000313" key="1">
    <source>
        <dbReference type="EMBL" id="KZX12433.1"/>
    </source>
</evidence>
<protein>
    <submittedName>
        <fullName evidence="1">Uncharacterized protein</fullName>
    </submittedName>
</protein>
<dbReference type="PATRIC" id="fig|66851.6.peg.1290"/>
<organism evidence="1 2">
    <name type="scientific">Methanobrevibacter oralis</name>
    <dbReference type="NCBI Taxonomy" id="66851"/>
    <lineage>
        <taxon>Archaea</taxon>
        <taxon>Methanobacteriati</taxon>
        <taxon>Methanobacteriota</taxon>
        <taxon>Methanomada group</taxon>
        <taxon>Methanobacteria</taxon>
        <taxon>Methanobacteriales</taxon>
        <taxon>Methanobacteriaceae</taxon>
        <taxon>Methanobrevibacter</taxon>
    </lineage>
</organism>
<comment type="caution">
    <text evidence="1">The sequence shown here is derived from an EMBL/GenBank/DDBJ whole genome shotgun (WGS) entry which is preliminary data.</text>
</comment>
<evidence type="ECO:0000313" key="2">
    <source>
        <dbReference type="Proteomes" id="UP000077428"/>
    </source>
</evidence>
<name>A0A166ASU6_METOA</name>
<dbReference type="STRING" id="66851.MBORA_11870"/>
<sequence>MQRAVWIILNPNFSLTLDGEISNNKVTDKKFSVGSDLWTNELPELKFSNKKLQKDYDNFIKDIIIFFSENKSNEVFINAKLGEESEYDNNLITNHLIIRKIEEYDVDEIIK</sequence>
<reference evidence="2" key="1">
    <citation type="journal article" date="2016" name="Genome Announc.">
        <title>Draft Genome Sequences of Methanobrevibacter curvatus DSM11111, Methanobrevibacter cuticularis DSM11139, Methanobrevibacter filiformis DSM11501, and Methanobrevibacter oralis DSM7256.</title>
        <authorList>
            <person name="Poehlein A."/>
            <person name="Seedorf H."/>
        </authorList>
    </citation>
    <scope>NUCLEOTIDE SEQUENCE [LARGE SCALE GENOMIC DNA]</scope>
    <source>
        <strain evidence="2">DSM 7256 / JCM 30027 / ZR</strain>
    </source>
</reference>